<feature type="transmembrane region" description="Helical" evidence="1">
    <location>
        <begin position="46"/>
        <end position="63"/>
    </location>
</feature>
<keyword evidence="1" id="KW-1133">Transmembrane helix</keyword>
<feature type="transmembrane region" description="Helical" evidence="1">
    <location>
        <begin position="75"/>
        <end position="93"/>
    </location>
</feature>
<dbReference type="RefSeq" id="WP_230000104.1">
    <property type="nucleotide sequence ID" value="NZ_JAJJMN010000001.1"/>
</dbReference>
<keyword evidence="3" id="KW-1185">Reference proteome</keyword>
<comment type="caution">
    <text evidence="2">The sequence shown here is derived from an EMBL/GenBank/DDBJ whole genome shotgun (WGS) entry which is preliminary data.</text>
</comment>
<reference evidence="2" key="1">
    <citation type="submission" date="2021-11" db="EMBL/GenBank/DDBJ databases">
        <title>Description of novel Flavobacterium species.</title>
        <authorList>
            <person name="Saticioglu I.B."/>
            <person name="Ay H."/>
            <person name="Altun S."/>
            <person name="Duman M."/>
        </authorList>
    </citation>
    <scope>NUCLEOTIDE SEQUENCE</scope>
    <source>
        <strain evidence="2">F-126</strain>
    </source>
</reference>
<evidence type="ECO:0008006" key="4">
    <source>
        <dbReference type="Google" id="ProtNLM"/>
    </source>
</evidence>
<keyword evidence="1" id="KW-0812">Transmembrane</keyword>
<name>A0ABS8M1M6_9FLAO</name>
<evidence type="ECO:0000313" key="2">
    <source>
        <dbReference type="EMBL" id="MCC9018745.1"/>
    </source>
</evidence>
<evidence type="ECO:0000256" key="1">
    <source>
        <dbReference type="SAM" id="Phobius"/>
    </source>
</evidence>
<accession>A0ABS8M1M6</accession>
<keyword evidence="1" id="KW-0472">Membrane</keyword>
<sequence length="134" mass="15649">MKANSIFKFSFIIYRFILIVSILLFIMAEFLVGMGGHNSDPNNTNYLFYVFAIITSILLTVYKQTDITKFRLKKTLRYGNIFLLIVSIAYVIYELFEIIEEYSFLTEETITLSLVISFATLSFILLYGLFKDRI</sequence>
<organism evidence="2 3">
    <name type="scientific">Flavobacterium lipolyticum</name>
    <dbReference type="NCBI Taxonomy" id="2893754"/>
    <lineage>
        <taxon>Bacteria</taxon>
        <taxon>Pseudomonadati</taxon>
        <taxon>Bacteroidota</taxon>
        <taxon>Flavobacteriia</taxon>
        <taxon>Flavobacteriales</taxon>
        <taxon>Flavobacteriaceae</taxon>
        <taxon>Flavobacterium</taxon>
    </lineage>
</organism>
<dbReference type="EMBL" id="JAJJMN010000001">
    <property type="protein sequence ID" value="MCC9018745.1"/>
    <property type="molecule type" value="Genomic_DNA"/>
</dbReference>
<gene>
    <name evidence="2" type="ORF">LNQ34_13270</name>
</gene>
<feature type="transmembrane region" description="Helical" evidence="1">
    <location>
        <begin position="109"/>
        <end position="130"/>
    </location>
</feature>
<protein>
    <recommendedName>
        <fullName evidence="4">Histidine kinase</fullName>
    </recommendedName>
</protein>
<evidence type="ECO:0000313" key="3">
    <source>
        <dbReference type="Proteomes" id="UP001430700"/>
    </source>
</evidence>
<proteinExistence type="predicted"/>
<feature type="transmembrane region" description="Helical" evidence="1">
    <location>
        <begin position="12"/>
        <end position="34"/>
    </location>
</feature>
<dbReference type="Proteomes" id="UP001430700">
    <property type="component" value="Unassembled WGS sequence"/>
</dbReference>